<dbReference type="SUPFAM" id="SSF56112">
    <property type="entry name" value="Protein kinase-like (PK-like)"/>
    <property type="match status" value="1"/>
</dbReference>
<feature type="compositionally biased region" description="Basic and acidic residues" evidence="1">
    <location>
        <begin position="613"/>
        <end position="629"/>
    </location>
</feature>
<evidence type="ECO:0000256" key="1">
    <source>
        <dbReference type="SAM" id="MobiDB-lite"/>
    </source>
</evidence>
<accession>A0ABP1DQD4</accession>
<keyword evidence="4" id="KW-1185">Reference proteome</keyword>
<dbReference type="Proteomes" id="UP001497453">
    <property type="component" value="Chromosome 5"/>
</dbReference>
<name>A0ABP1DQD4_9APHY</name>
<feature type="compositionally biased region" description="Polar residues" evidence="1">
    <location>
        <begin position="814"/>
        <end position="826"/>
    </location>
</feature>
<dbReference type="EMBL" id="OZ037948">
    <property type="protein sequence ID" value="CAL1708972.1"/>
    <property type="molecule type" value="Genomic_DNA"/>
</dbReference>
<protein>
    <recommendedName>
        <fullName evidence="2">Protein kinase domain-containing protein</fullName>
    </recommendedName>
</protein>
<gene>
    <name evidence="3" type="ORF">GFSPODELE1_LOCUS7122</name>
</gene>
<organism evidence="3 4">
    <name type="scientific">Somion occarium</name>
    <dbReference type="NCBI Taxonomy" id="3059160"/>
    <lineage>
        <taxon>Eukaryota</taxon>
        <taxon>Fungi</taxon>
        <taxon>Dikarya</taxon>
        <taxon>Basidiomycota</taxon>
        <taxon>Agaricomycotina</taxon>
        <taxon>Agaricomycetes</taxon>
        <taxon>Polyporales</taxon>
        <taxon>Cerrenaceae</taxon>
        <taxon>Somion</taxon>
    </lineage>
</organism>
<dbReference type="PANTHER" id="PTHR38248">
    <property type="entry name" value="FUNK1 6"/>
    <property type="match status" value="1"/>
</dbReference>
<dbReference type="PROSITE" id="PS50011">
    <property type="entry name" value="PROTEIN_KINASE_DOM"/>
    <property type="match status" value="1"/>
</dbReference>
<evidence type="ECO:0000313" key="3">
    <source>
        <dbReference type="EMBL" id="CAL1708972.1"/>
    </source>
</evidence>
<feature type="compositionally biased region" description="Basic residues" evidence="1">
    <location>
        <begin position="710"/>
        <end position="726"/>
    </location>
</feature>
<dbReference type="Pfam" id="PF17667">
    <property type="entry name" value="Pkinase_fungal"/>
    <property type="match status" value="1"/>
</dbReference>
<dbReference type="InterPro" id="IPR008266">
    <property type="entry name" value="Tyr_kinase_AS"/>
</dbReference>
<dbReference type="Gene3D" id="1.10.510.10">
    <property type="entry name" value="Transferase(Phosphotransferase) domain 1"/>
    <property type="match status" value="1"/>
</dbReference>
<dbReference type="PROSITE" id="PS00109">
    <property type="entry name" value="PROTEIN_KINASE_TYR"/>
    <property type="match status" value="1"/>
</dbReference>
<feature type="compositionally biased region" description="Polar residues" evidence="1">
    <location>
        <begin position="748"/>
        <end position="760"/>
    </location>
</feature>
<dbReference type="PANTHER" id="PTHR38248:SF2">
    <property type="entry name" value="FUNK1 11"/>
    <property type="match status" value="1"/>
</dbReference>
<feature type="region of interest" description="Disordered" evidence="1">
    <location>
        <begin position="670"/>
        <end position="833"/>
    </location>
</feature>
<feature type="domain" description="Protein kinase" evidence="2">
    <location>
        <begin position="258"/>
        <end position="604"/>
    </location>
</feature>
<evidence type="ECO:0000313" key="4">
    <source>
        <dbReference type="Proteomes" id="UP001497453"/>
    </source>
</evidence>
<reference evidence="4" key="1">
    <citation type="submission" date="2024-04" db="EMBL/GenBank/DDBJ databases">
        <authorList>
            <person name="Shaw F."/>
            <person name="Minotto A."/>
        </authorList>
    </citation>
    <scope>NUCLEOTIDE SEQUENCE [LARGE SCALE GENOMIC DNA]</scope>
</reference>
<dbReference type="InterPro" id="IPR000719">
    <property type="entry name" value="Prot_kinase_dom"/>
</dbReference>
<proteinExistence type="predicted"/>
<evidence type="ECO:0000259" key="2">
    <source>
        <dbReference type="PROSITE" id="PS50011"/>
    </source>
</evidence>
<dbReference type="InterPro" id="IPR011009">
    <property type="entry name" value="Kinase-like_dom_sf"/>
</dbReference>
<feature type="region of interest" description="Disordered" evidence="1">
    <location>
        <begin position="609"/>
        <end position="640"/>
    </location>
</feature>
<sequence length="833" mass="94448">MTGVFVGPIPPRDFLLDFLRLKSLQKPEAQLKIDFSEVPFEGVQTDMYDLICNAINNSDVCPGFKLIDVSSSIDGNSVRLRPDLVLVPADAEDLMDYTIMEFFVEAKLSDLTDSFYNVQDTALDDTEEKPTGDSAEALEQIASYAAALLARQHRTFAFSIAIYGQYVRFFRWDRAGCIVSDLFNLLEDSNLLADFFWCYAHMTREQRGFDPTVVPASAAESKLFSDALSRYIEESKPRDVSYLQPSPDSTYPISKMHTPMAKGIRQLIVGKPFWDADSPDRTTRAYAAYDMVEKKIVFAKDSWRDQDEGMLSEAEIYDTLKKNNVPFLPEVIAAGDVYVKTKKKKMYQRTLIKKWSTSNSKLLLWRLPSADLRTLVHCRVVQELAYPLTSALSSKEAVQAIRDAIEAIKVAYHDAKIFHRDISTGNIMISRSGRGILNDWDHALKVSLRDTPQGYRVGTWQFISVPLLRRPRKGHEVHDDLESSLWVLLYISLHYFKHTKLSDVDFFNEYNEYSQNGSATRHAYGGLAKAGFLSLGLLDVKWTCAPLNKLIHKFGDLLDRYQQQYNWQDDDEFAASFTDIQKRLEQVDTVLDLFDTALASDEWTENDVLPDQYSRKDEKKETEKRHDSKSQTVAPARETSPVLVAGIAPSVSIPTPSSIPGIRSSTRLAQQRIEEQVPVAEAGPSQLPMDSRSTVKRTLDEVPTGVSTSRSKRMKTVARKPSKRAPRPPPPERPVVEHRYPTRFKLNLSRQAGRLSNTQHADVEMQDTRRRNPSRSSAKSKLHETRRQQVAPIIEKPTKEKKQTGRKGKKPTKSTEAGGSRSQAKTSTRRRRG</sequence>
<feature type="compositionally biased region" description="Basic and acidic residues" evidence="1">
    <location>
        <begin position="761"/>
        <end position="770"/>
    </location>
</feature>
<dbReference type="InterPro" id="IPR040976">
    <property type="entry name" value="Pkinase_fungal"/>
</dbReference>